<dbReference type="Pfam" id="PF01314">
    <property type="entry name" value="AFOR_C"/>
    <property type="match status" value="1"/>
</dbReference>
<comment type="cofactor">
    <cofactor evidence="1">
        <name>[4Fe-4S] cluster</name>
        <dbReference type="ChEBI" id="CHEBI:49883"/>
    </cofactor>
</comment>
<feature type="domain" description="Aldehyde ferredoxin oxidoreductase N-terminal" evidence="9">
    <location>
        <begin position="51"/>
        <end position="269"/>
    </location>
</feature>
<dbReference type="GO" id="GO:0046872">
    <property type="term" value="F:metal ion binding"/>
    <property type="evidence" value="ECO:0007669"/>
    <property type="project" value="UniProtKB-KW"/>
</dbReference>
<evidence type="ECO:0000256" key="6">
    <source>
        <dbReference type="ARBA" id="ARBA00023004"/>
    </source>
</evidence>
<dbReference type="PANTHER" id="PTHR30038:SF7">
    <property type="entry name" value="TUNGSTEN-CONTAINING GLYCERALDEHYDE-3-PHOSPHATE:FERREDOXIN OXIDOREDUCTASE"/>
    <property type="match status" value="1"/>
</dbReference>
<comment type="cofactor">
    <cofactor evidence="8">
        <name>tungstopterin</name>
        <dbReference type="ChEBI" id="CHEBI:30402"/>
    </cofactor>
</comment>
<dbReference type="SUPFAM" id="SSF48310">
    <property type="entry name" value="Aldehyde ferredoxin oxidoreductase, C-terminal domains"/>
    <property type="match status" value="1"/>
</dbReference>
<keyword evidence="7" id="KW-0411">Iron-sulfur</keyword>
<proteinExistence type="inferred from homology"/>
<gene>
    <name evidence="10" type="ORF">METEAL_01090</name>
</gene>
<dbReference type="SUPFAM" id="SSF56228">
    <property type="entry name" value="Aldehyde ferredoxin oxidoreductase, N-terminal domain"/>
    <property type="match status" value="1"/>
</dbReference>
<keyword evidence="11" id="KW-1185">Reference proteome</keyword>
<accession>A0AA48GMW8</accession>
<dbReference type="GO" id="GO:0016625">
    <property type="term" value="F:oxidoreductase activity, acting on the aldehyde or oxo group of donors, iron-sulfur protein as acceptor"/>
    <property type="evidence" value="ECO:0007669"/>
    <property type="project" value="InterPro"/>
</dbReference>
<dbReference type="InterPro" id="IPR013984">
    <property type="entry name" value="Ald_Fedxn_OxRdtase_dom2"/>
</dbReference>
<dbReference type="SMART" id="SM00790">
    <property type="entry name" value="AFOR_N"/>
    <property type="match status" value="1"/>
</dbReference>
<name>A0AA48GMW8_9BACT</name>
<evidence type="ECO:0000256" key="2">
    <source>
        <dbReference type="ARBA" id="ARBA00011032"/>
    </source>
</evidence>
<dbReference type="RefSeq" id="WP_316413833.1">
    <property type="nucleotide sequence ID" value="NZ_AP027080.1"/>
</dbReference>
<dbReference type="GO" id="GO:0051539">
    <property type="term" value="F:4 iron, 4 sulfur cluster binding"/>
    <property type="evidence" value="ECO:0007669"/>
    <property type="project" value="UniProtKB-KW"/>
</dbReference>
<evidence type="ECO:0000256" key="7">
    <source>
        <dbReference type="ARBA" id="ARBA00023014"/>
    </source>
</evidence>
<dbReference type="Gene3D" id="1.10.569.10">
    <property type="entry name" value="Aldehyde Ferredoxin Oxidoreductase Protein, subunit A, domain 2"/>
    <property type="match status" value="1"/>
</dbReference>
<dbReference type="InterPro" id="IPR036503">
    <property type="entry name" value="Ald_Fedxn_OxRdtase_N_sf"/>
</dbReference>
<dbReference type="EMBL" id="AP027080">
    <property type="protein sequence ID" value="BDU70935.1"/>
    <property type="molecule type" value="Genomic_DNA"/>
</dbReference>
<dbReference type="Gene3D" id="1.10.599.10">
    <property type="entry name" value="Aldehyde Ferredoxin Oxidoreductase Protein, subunit A, domain 3"/>
    <property type="match status" value="1"/>
</dbReference>
<dbReference type="PANTHER" id="PTHR30038">
    <property type="entry name" value="ALDEHYDE FERREDOXIN OXIDOREDUCTASE"/>
    <property type="match status" value="1"/>
</dbReference>
<keyword evidence="4" id="KW-0479">Metal-binding</keyword>
<sequence>MSHLESSTPIVRCEVDFTKRTEYHEGLEAIRAAHKLLAEATFTPSLPDKGYTNRTLYVNVGTREIMEKPVTRQMKDIFLGGRGFGLWYLWNAVTPATRWNDPENEIIIGPGPVSGTTQYAGSGKSLVVTLSPQTDIPVDSNVGGYFGPLLKFSGFDALELQGKADQDVILFIDGRKGVIRIEAAPMEPVDSHVLAEVLTRMYAENDEDRVNISVVSTGAGAEHSLIGMLNFSWWDPRRGCVRLKQAGRGGIGTVFRDKRIRALVCRGPVVKGGLNNPVDPETIAKTGIKFHKEMRTNDDSQCKMRRNGTAHIVEIMDAYDLLPTHNFQYGSHPDTHKIASPVWQARCTQETVDGCWYGCSMACAKGADGLVLKTGPYKGHMVTVDGPEYENAAGLGSNGGVFDPDYLLELNFYCDTYGVCTITWGTLTAFVMECYQRGILNLERTGGLDLTWGNAEADLEMMHQMARGEGFGLIAGQGIHKMKAIFAEKGWGDPQLMADIGMECKGLEYSQYMSKESLAQQGGYALTNKGPQHDEAWLIFMDMVNKQLPTFEDKAEALYYFPLFRTWFGLNGFCKLPWNDVVPSDNATTSEPAKVPEHVQNYVDVFNATTGLKIDKDELIRQSAKVYNFQRIFNIRMGKGLRSFDIPPYRSVGPVTREEYASRSERYDKQMLEEIGVDPAGKSMDEKIAITREYRMKRYNSLVDAVYLRRGWTPNGVPTLARIQELGLDVFPEVVEIVKNHGG</sequence>
<evidence type="ECO:0000313" key="11">
    <source>
        <dbReference type="Proteomes" id="UP001238179"/>
    </source>
</evidence>
<evidence type="ECO:0000256" key="8">
    <source>
        <dbReference type="ARBA" id="ARBA00049934"/>
    </source>
</evidence>
<dbReference type="InterPro" id="IPR013985">
    <property type="entry name" value="Ald_Fedxn_OxRdtase_dom3"/>
</dbReference>
<protein>
    <submittedName>
        <fullName evidence="10">Aldehyde ferredoxin oxidoreductase</fullName>
    </submittedName>
</protein>
<dbReference type="Pfam" id="PF02730">
    <property type="entry name" value="AFOR_N"/>
    <property type="match status" value="1"/>
</dbReference>
<dbReference type="KEGG" id="msil:METEAL_01090"/>
<dbReference type="Proteomes" id="UP001238179">
    <property type="component" value="Chromosome"/>
</dbReference>
<comment type="similarity">
    <text evidence="2">Belongs to the AOR/FOR family.</text>
</comment>
<keyword evidence="6" id="KW-0408">Iron</keyword>
<reference evidence="11" key="1">
    <citation type="journal article" date="2023" name="Int. J. Syst. Evol. Microbiol.">
        <title>Mesoterricola silvestris gen. nov., sp. nov., Mesoterricola sediminis sp. nov., Geothrix oryzae sp. nov., Geothrix edaphica sp. nov., Geothrix rubra sp. nov., and Geothrix limicola sp. nov., six novel members of Acidobacteriota isolated from soils.</title>
        <authorList>
            <person name="Itoh H."/>
            <person name="Sugisawa Y."/>
            <person name="Mise K."/>
            <person name="Xu Z."/>
            <person name="Kuniyasu M."/>
            <person name="Ushijima N."/>
            <person name="Kawano K."/>
            <person name="Kobayashi E."/>
            <person name="Shiratori Y."/>
            <person name="Masuda Y."/>
            <person name="Senoo K."/>
        </authorList>
    </citation>
    <scope>NUCLEOTIDE SEQUENCE [LARGE SCALE GENOMIC DNA]</scope>
    <source>
        <strain evidence="11">W79</strain>
    </source>
</reference>
<keyword evidence="3" id="KW-0004">4Fe-4S</keyword>
<dbReference type="InterPro" id="IPR036021">
    <property type="entry name" value="Tungsten_al_ferr_oxy-like_C"/>
</dbReference>
<evidence type="ECO:0000256" key="5">
    <source>
        <dbReference type="ARBA" id="ARBA00023002"/>
    </source>
</evidence>
<organism evidence="10 11">
    <name type="scientific">Mesoterricola silvestris</name>
    <dbReference type="NCBI Taxonomy" id="2927979"/>
    <lineage>
        <taxon>Bacteria</taxon>
        <taxon>Pseudomonadati</taxon>
        <taxon>Acidobacteriota</taxon>
        <taxon>Holophagae</taxon>
        <taxon>Holophagales</taxon>
        <taxon>Holophagaceae</taxon>
        <taxon>Mesoterricola</taxon>
    </lineage>
</organism>
<dbReference type="InterPro" id="IPR051919">
    <property type="entry name" value="W-dependent_AOR"/>
</dbReference>
<keyword evidence="5" id="KW-0560">Oxidoreductase</keyword>
<dbReference type="Gene3D" id="3.60.9.10">
    <property type="entry name" value="Aldehyde ferredoxin oxidoreductase, N-terminal domain"/>
    <property type="match status" value="1"/>
</dbReference>
<dbReference type="GO" id="GO:0009055">
    <property type="term" value="F:electron transfer activity"/>
    <property type="evidence" value="ECO:0007669"/>
    <property type="project" value="InterPro"/>
</dbReference>
<dbReference type="AlphaFoldDB" id="A0AA48GMW8"/>
<dbReference type="InterPro" id="IPR001203">
    <property type="entry name" value="OxRdtase_Ald_Fedxn_C"/>
</dbReference>
<evidence type="ECO:0000313" key="10">
    <source>
        <dbReference type="EMBL" id="BDU70935.1"/>
    </source>
</evidence>
<evidence type="ECO:0000256" key="3">
    <source>
        <dbReference type="ARBA" id="ARBA00022485"/>
    </source>
</evidence>
<evidence type="ECO:0000259" key="9">
    <source>
        <dbReference type="SMART" id="SM00790"/>
    </source>
</evidence>
<evidence type="ECO:0000256" key="1">
    <source>
        <dbReference type="ARBA" id="ARBA00001966"/>
    </source>
</evidence>
<dbReference type="InterPro" id="IPR013983">
    <property type="entry name" value="Ald_Fedxn_OxRdtase_N"/>
</dbReference>
<evidence type="ECO:0000256" key="4">
    <source>
        <dbReference type="ARBA" id="ARBA00022723"/>
    </source>
</evidence>